<comment type="caution">
    <text evidence="2">The sequence shown here is derived from an EMBL/GenBank/DDBJ whole genome shotgun (WGS) entry which is preliminary data.</text>
</comment>
<keyword evidence="3" id="KW-1185">Reference proteome</keyword>
<proteinExistence type="predicted"/>
<reference evidence="3" key="1">
    <citation type="journal article" date="2019" name="Int. J. Syst. Evol. Microbiol.">
        <title>The Global Catalogue of Microorganisms (GCM) 10K type strain sequencing project: providing services to taxonomists for standard genome sequencing and annotation.</title>
        <authorList>
            <consortium name="The Broad Institute Genomics Platform"/>
            <consortium name="The Broad Institute Genome Sequencing Center for Infectious Disease"/>
            <person name="Wu L."/>
            <person name="Ma J."/>
        </authorList>
    </citation>
    <scope>NUCLEOTIDE SEQUENCE [LARGE SCALE GENOMIC DNA]</scope>
    <source>
        <strain evidence="3">CCUG 62981</strain>
    </source>
</reference>
<gene>
    <name evidence="2" type="ORF">ACFPB0_14245</name>
</gene>
<evidence type="ECO:0000259" key="1">
    <source>
        <dbReference type="PROSITE" id="PS51459"/>
    </source>
</evidence>
<name>A0ABV9NFG2_9PROT</name>
<dbReference type="PANTHER" id="PTHR13504:SF38">
    <property type="entry name" value="FIDO DOMAIN-CONTAINING PROTEIN"/>
    <property type="match status" value="1"/>
</dbReference>
<dbReference type="InterPro" id="IPR040198">
    <property type="entry name" value="Fido_containing"/>
</dbReference>
<evidence type="ECO:0000313" key="3">
    <source>
        <dbReference type="Proteomes" id="UP001596024"/>
    </source>
</evidence>
<accession>A0ABV9NFG2</accession>
<dbReference type="InterPro" id="IPR003812">
    <property type="entry name" value="Fido"/>
</dbReference>
<dbReference type="PANTHER" id="PTHR13504">
    <property type="entry name" value="FIDO DOMAIN-CONTAINING PROTEIN DDB_G0283145"/>
    <property type="match status" value="1"/>
</dbReference>
<evidence type="ECO:0000313" key="2">
    <source>
        <dbReference type="EMBL" id="MFC4726450.1"/>
    </source>
</evidence>
<feature type="domain" description="Fido" evidence="1">
    <location>
        <begin position="357"/>
        <end position="501"/>
    </location>
</feature>
<dbReference type="EMBL" id="JBHSGQ010000013">
    <property type="protein sequence ID" value="MFC4726450.1"/>
    <property type="molecule type" value="Genomic_DNA"/>
</dbReference>
<dbReference type="SUPFAM" id="SSF140931">
    <property type="entry name" value="Fic-like"/>
    <property type="match status" value="1"/>
</dbReference>
<protein>
    <submittedName>
        <fullName evidence="2">Fic family protein</fullName>
    </submittedName>
</protein>
<dbReference type="InterPro" id="IPR036597">
    <property type="entry name" value="Fido-like_dom_sf"/>
</dbReference>
<sequence length="519" mass="57662">MATPQEKLASSLEALKALQDRQGMVVRSADLSRTHRERLVANGFLIEVMRGWYIAASPNDRPGDTTAWYATFWEFVARYLTDRFKNDWCLTPESSLLLHAGNWTVPQQLVIRAPGGGNNPTELMHQTSLYDMRVALPPASDIETENGIRFYSLPAALVAASPAVFEQRATDLRIALAQIRDSSEILSRLLAGGHSVIAGRLAGALRNIGRGRLADDIIATMEKAGYAVRETDPFISRLDFDIPRREVSPAATRIRLLWQKLRSPIVDLFPDSPGTPNDVEAYLERVEDAFITDAYHSLSIEGYRVSPDLIERVRSGDWNPDAIAKDREHQDALAARGYWQAFEAVKKSVRAVLTNATPGDVVEADHSQWYRELFGPSVTAGIIEAADLAGYRSERVFIRNSMHTPLAPRAVSDAMAVFFELLSAEDSPAVRVVLGHFIFVYIHPYMDGNGRMGRFLMNVMLAGGGYPWTVIPVGRRNEYMAALEQASVHENIEPFSRFIAELVQSQLNGEALPAIPEAK</sequence>
<dbReference type="Pfam" id="PF02661">
    <property type="entry name" value="Fic"/>
    <property type="match status" value="1"/>
</dbReference>
<dbReference type="RefSeq" id="WP_371392226.1">
    <property type="nucleotide sequence ID" value="NZ_CP163421.1"/>
</dbReference>
<dbReference type="Proteomes" id="UP001596024">
    <property type="component" value="Unassembled WGS sequence"/>
</dbReference>
<dbReference type="Gene3D" id="1.10.3290.10">
    <property type="entry name" value="Fido-like domain"/>
    <property type="match status" value="1"/>
</dbReference>
<organism evidence="2 3">
    <name type="scientific">Glycocaulis abyssi</name>
    <dbReference type="NCBI Taxonomy" id="1433403"/>
    <lineage>
        <taxon>Bacteria</taxon>
        <taxon>Pseudomonadati</taxon>
        <taxon>Pseudomonadota</taxon>
        <taxon>Alphaproteobacteria</taxon>
        <taxon>Maricaulales</taxon>
        <taxon>Maricaulaceae</taxon>
        <taxon>Glycocaulis</taxon>
    </lineage>
</organism>
<dbReference type="PROSITE" id="PS51459">
    <property type="entry name" value="FIDO"/>
    <property type="match status" value="1"/>
</dbReference>